<organism evidence="2 3">
    <name type="scientific">Chitinophaga niastensis</name>
    <dbReference type="NCBI Taxonomy" id="536980"/>
    <lineage>
        <taxon>Bacteria</taxon>
        <taxon>Pseudomonadati</taxon>
        <taxon>Bacteroidota</taxon>
        <taxon>Chitinophagia</taxon>
        <taxon>Chitinophagales</taxon>
        <taxon>Chitinophagaceae</taxon>
        <taxon>Chitinophaga</taxon>
    </lineage>
</organism>
<dbReference type="PANTHER" id="PTHR38011:SF11">
    <property type="entry name" value="2,5-DIAMINO-6-RIBOSYLAMINO-4(3H)-PYRIMIDINONE 5'-PHOSPHATE REDUCTASE"/>
    <property type="match status" value="1"/>
</dbReference>
<dbReference type="AlphaFoldDB" id="A0A2P8HEV8"/>
<name>A0A2P8HEV8_CHINA</name>
<dbReference type="Pfam" id="PF01872">
    <property type="entry name" value="RibD_C"/>
    <property type="match status" value="1"/>
</dbReference>
<dbReference type="EMBL" id="PYAW01000005">
    <property type="protein sequence ID" value="PSL44735.1"/>
    <property type="molecule type" value="Genomic_DNA"/>
</dbReference>
<dbReference type="RefSeq" id="WP_106530176.1">
    <property type="nucleotide sequence ID" value="NZ_PYAW01000005.1"/>
</dbReference>
<sequence>MGKLILSEFITIDGVIEAPGGEPGFKYTGWSAEYFNDEYLQFKLDELSKAGSLLLGRKTYEGFAAAWPSRTDEMGFADKMNSLPKFVVSTTLDKSDWNNSILIKENIIEEIVKLKIQSEQDIMIFGSGTLIQTLLQHDLIDEYRLMIHPTIMGTGNRLYSNIGGRKKLQLIDTKIFNTGTVVLIYQPEK</sequence>
<dbReference type="OrthoDB" id="195113at2"/>
<gene>
    <name evidence="2" type="ORF">CLV51_105107</name>
</gene>
<evidence type="ECO:0000313" key="2">
    <source>
        <dbReference type="EMBL" id="PSL44735.1"/>
    </source>
</evidence>
<keyword evidence="3" id="KW-1185">Reference proteome</keyword>
<dbReference type="InterPro" id="IPR002734">
    <property type="entry name" value="RibDG_C"/>
</dbReference>
<dbReference type="Gene3D" id="3.40.430.10">
    <property type="entry name" value="Dihydrofolate Reductase, subunit A"/>
    <property type="match status" value="1"/>
</dbReference>
<accession>A0A2P8HEV8</accession>
<dbReference type="GO" id="GO:0009231">
    <property type="term" value="P:riboflavin biosynthetic process"/>
    <property type="evidence" value="ECO:0007669"/>
    <property type="project" value="InterPro"/>
</dbReference>
<comment type="caution">
    <text evidence="2">The sequence shown here is derived from an EMBL/GenBank/DDBJ whole genome shotgun (WGS) entry which is preliminary data.</text>
</comment>
<proteinExistence type="predicted"/>
<feature type="domain" description="Bacterial bifunctional deaminase-reductase C-terminal" evidence="1">
    <location>
        <begin position="3"/>
        <end position="182"/>
    </location>
</feature>
<dbReference type="InterPro" id="IPR050765">
    <property type="entry name" value="Riboflavin_Biosynth_HTPR"/>
</dbReference>
<evidence type="ECO:0000313" key="3">
    <source>
        <dbReference type="Proteomes" id="UP000240971"/>
    </source>
</evidence>
<dbReference type="GO" id="GO:0008703">
    <property type="term" value="F:5-amino-6-(5-phosphoribosylamino)uracil reductase activity"/>
    <property type="evidence" value="ECO:0007669"/>
    <property type="project" value="InterPro"/>
</dbReference>
<dbReference type="Proteomes" id="UP000240971">
    <property type="component" value="Unassembled WGS sequence"/>
</dbReference>
<dbReference type="PANTHER" id="PTHR38011">
    <property type="entry name" value="DIHYDROFOLATE REDUCTASE FAMILY PROTEIN (AFU_ORTHOLOGUE AFUA_8G06820)"/>
    <property type="match status" value="1"/>
</dbReference>
<protein>
    <submittedName>
        <fullName evidence="2">Dihydrofolate reductase</fullName>
    </submittedName>
</protein>
<evidence type="ECO:0000259" key="1">
    <source>
        <dbReference type="Pfam" id="PF01872"/>
    </source>
</evidence>
<dbReference type="SUPFAM" id="SSF53597">
    <property type="entry name" value="Dihydrofolate reductase-like"/>
    <property type="match status" value="1"/>
</dbReference>
<reference evidence="2 3" key="1">
    <citation type="submission" date="2018-03" db="EMBL/GenBank/DDBJ databases">
        <title>Genomic Encyclopedia of Archaeal and Bacterial Type Strains, Phase II (KMG-II): from individual species to whole genera.</title>
        <authorList>
            <person name="Goeker M."/>
        </authorList>
    </citation>
    <scope>NUCLEOTIDE SEQUENCE [LARGE SCALE GENOMIC DNA]</scope>
    <source>
        <strain evidence="2 3">DSM 24859</strain>
    </source>
</reference>
<dbReference type="InterPro" id="IPR024072">
    <property type="entry name" value="DHFR-like_dom_sf"/>
</dbReference>